<sequence>MMASDMRRRQHWASRFIHGDARPTLDDVEYTYNEDVLLVRELDCSGGDGGPTRQSWPAFVNDYVEHHKEFPHLYPRTLPLPFHVTRRLIELKLPAPGKPPSARYRLIKKDLELTRSALGISPRGSNGETGSSRAAGDGLISGSDDDDGDGGDGGRGRGSGGSGGDPQNVARSLADASPVIADVVDGFVPSPEMHVPQLQFSDRGVVYDDADSFDMFAPQTFARFVLWAENPRILKEEKALTSELEDIAAEFNGLKSDLRSEHEAARDFRRAEILKLRAREEKRVRAVMDAQFEADVRALRVQHEAHVRLELSKLTFKYEAVLAEIDAFHEAQREQCLKVADELAHAQFAKLEKRVDEVRSATDRIFDPSSLLPLTLLAEHLRAEELKLDCVTVMAANWRKYAHAPELASPHLRDDTRCKILAALEDDALLGTLAVADVDDAWNSVPGLAHHHRDVVTGAGRAIAVAKRYTKRTTLDVALLLREFKYRVLRIAQELASIPLLKLKKIQAEAAGSRTANEYGPWLELIGHELEKRQRSNPTLTLKRGVCSAAAHVNGLVAKPRQPLLYVLVHAATAPRTESQYGACYFEATVLAAPHDPALGTVALGLDVPRSVVEDVVPGITPEPTFVALNNEHVAAGEDALASEPYGFVWQSDGYIHAGGTSHFVGVGFREADVIGVGLDQGERQIHFYKNGESLFSLLADDSVLPRLRIETAGYSLVPAVSFYAALDPDAVEVEFNFAGPFDAELPAHFGPMSSGASTL</sequence>
<dbReference type="Pfam" id="PF00622">
    <property type="entry name" value="SPRY"/>
    <property type="match status" value="1"/>
</dbReference>
<dbReference type="InterPro" id="IPR013320">
    <property type="entry name" value="ConA-like_dom_sf"/>
</dbReference>
<gene>
    <name evidence="3" type="ORF">AMSG_08845</name>
</gene>
<dbReference type="eggNOG" id="ENOG502QW2T">
    <property type="taxonomic scope" value="Eukaryota"/>
</dbReference>
<protein>
    <recommendedName>
        <fullName evidence="2">SPRY domain-containing protein</fullName>
    </recommendedName>
</protein>
<dbReference type="InterPro" id="IPR043136">
    <property type="entry name" value="B30.2/SPRY_sf"/>
</dbReference>
<dbReference type="GeneID" id="25567440"/>
<dbReference type="Proteomes" id="UP000054408">
    <property type="component" value="Unassembled WGS sequence"/>
</dbReference>
<dbReference type="SUPFAM" id="SSF49899">
    <property type="entry name" value="Concanavalin A-like lectins/glucanases"/>
    <property type="match status" value="1"/>
</dbReference>
<evidence type="ECO:0000313" key="3">
    <source>
        <dbReference type="EMBL" id="KNC53344.1"/>
    </source>
</evidence>
<proteinExistence type="predicted"/>
<organism evidence="3 4">
    <name type="scientific">Thecamonas trahens ATCC 50062</name>
    <dbReference type="NCBI Taxonomy" id="461836"/>
    <lineage>
        <taxon>Eukaryota</taxon>
        <taxon>Apusozoa</taxon>
        <taxon>Apusomonadida</taxon>
        <taxon>Apusomonadidae</taxon>
        <taxon>Thecamonas</taxon>
    </lineage>
</organism>
<feature type="compositionally biased region" description="Gly residues" evidence="1">
    <location>
        <begin position="151"/>
        <end position="164"/>
    </location>
</feature>
<evidence type="ECO:0000313" key="4">
    <source>
        <dbReference type="Proteomes" id="UP000054408"/>
    </source>
</evidence>
<dbReference type="RefSeq" id="XP_013754392.1">
    <property type="nucleotide sequence ID" value="XM_013898938.1"/>
</dbReference>
<reference evidence="3 4" key="1">
    <citation type="submission" date="2010-05" db="EMBL/GenBank/DDBJ databases">
        <title>The Genome Sequence of Thecamonas trahens ATCC 50062.</title>
        <authorList>
            <consortium name="The Broad Institute Genome Sequencing Platform"/>
            <person name="Russ C."/>
            <person name="Cuomo C."/>
            <person name="Shea T."/>
            <person name="Young S.K."/>
            <person name="Zeng Q."/>
            <person name="Koehrsen M."/>
            <person name="Haas B."/>
            <person name="Borodovsky M."/>
            <person name="Guigo R."/>
            <person name="Alvarado L."/>
            <person name="Berlin A."/>
            <person name="Bochicchio J."/>
            <person name="Borenstein D."/>
            <person name="Chapman S."/>
            <person name="Chen Z."/>
            <person name="Freedman E."/>
            <person name="Gellesch M."/>
            <person name="Goldberg J."/>
            <person name="Griggs A."/>
            <person name="Gujja S."/>
            <person name="Heilman E."/>
            <person name="Heiman D."/>
            <person name="Hepburn T."/>
            <person name="Howarth C."/>
            <person name="Jen D."/>
            <person name="Larson L."/>
            <person name="Mehta T."/>
            <person name="Park D."/>
            <person name="Pearson M."/>
            <person name="Roberts A."/>
            <person name="Saif S."/>
            <person name="Shenoy N."/>
            <person name="Sisk P."/>
            <person name="Stolte C."/>
            <person name="Sykes S."/>
            <person name="Thomson T."/>
            <person name="Walk T."/>
            <person name="White J."/>
            <person name="Yandava C."/>
            <person name="Burger G."/>
            <person name="Gray M.W."/>
            <person name="Holland P.W.H."/>
            <person name="King N."/>
            <person name="Lang F.B.F."/>
            <person name="Roger A.J."/>
            <person name="Ruiz-Trillo I."/>
            <person name="Lander E."/>
            <person name="Nusbaum C."/>
        </authorList>
    </citation>
    <scope>NUCLEOTIDE SEQUENCE [LARGE SCALE GENOMIC DNA]</scope>
    <source>
        <strain evidence="3 4">ATCC 50062</strain>
    </source>
</reference>
<dbReference type="Gene3D" id="2.60.120.920">
    <property type="match status" value="1"/>
</dbReference>
<dbReference type="InterPro" id="IPR003877">
    <property type="entry name" value="SPRY_dom"/>
</dbReference>
<keyword evidence="4" id="KW-1185">Reference proteome</keyword>
<feature type="compositionally biased region" description="Polar residues" evidence="1">
    <location>
        <begin position="123"/>
        <end position="132"/>
    </location>
</feature>
<dbReference type="OMA" id="FGVTWQS"/>
<evidence type="ECO:0000259" key="2">
    <source>
        <dbReference type="Pfam" id="PF00622"/>
    </source>
</evidence>
<accession>A0A0L0DLZ9</accession>
<dbReference type="EMBL" id="GL349481">
    <property type="protein sequence ID" value="KNC53344.1"/>
    <property type="molecule type" value="Genomic_DNA"/>
</dbReference>
<name>A0A0L0DLZ9_THETB</name>
<feature type="region of interest" description="Disordered" evidence="1">
    <location>
        <begin position="118"/>
        <end position="170"/>
    </location>
</feature>
<feature type="domain" description="SPRY" evidence="2">
    <location>
        <begin position="636"/>
        <end position="724"/>
    </location>
</feature>
<dbReference type="OrthoDB" id="5821166at2759"/>
<evidence type="ECO:0000256" key="1">
    <source>
        <dbReference type="SAM" id="MobiDB-lite"/>
    </source>
</evidence>
<dbReference type="AlphaFoldDB" id="A0A0L0DLZ9"/>